<dbReference type="InterPro" id="IPR045099">
    <property type="entry name" value="PITH1-like"/>
</dbReference>
<name>A0A164TNK8_9AGAM</name>
<dbReference type="InterPro" id="IPR008979">
    <property type="entry name" value="Galactose-bd-like_sf"/>
</dbReference>
<proteinExistence type="inferred from homology"/>
<organism evidence="4 5">
    <name type="scientific">Sistotremastrum niveocremeum HHB9708</name>
    <dbReference type="NCBI Taxonomy" id="1314777"/>
    <lineage>
        <taxon>Eukaryota</taxon>
        <taxon>Fungi</taxon>
        <taxon>Dikarya</taxon>
        <taxon>Basidiomycota</taxon>
        <taxon>Agaricomycotina</taxon>
        <taxon>Agaricomycetes</taxon>
        <taxon>Sistotremastrales</taxon>
        <taxon>Sistotremastraceae</taxon>
        <taxon>Sertulicium</taxon>
        <taxon>Sertulicium niveocremeum</taxon>
    </lineage>
</organism>
<dbReference type="Proteomes" id="UP000076722">
    <property type="component" value="Unassembled WGS sequence"/>
</dbReference>
<dbReference type="PANTHER" id="PTHR12175">
    <property type="entry name" value="AD039 HT014 THIOREDOXIN FAMILY TRP26"/>
    <property type="match status" value="1"/>
</dbReference>
<dbReference type="EMBL" id="KV419410">
    <property type="protein sequence ID" value="KZS92519.1"/>
    <property type="molecule type" value="Genomic_DNA"/>
</dbReference>
<evidence type="ECO:0000313" key="5">
    <source>
        <dbReference type="Proteomes" id="UP000076722"/>
    </source>
</evidence>
<dbReference type="PROSITE" id="PS51532">
    <property type="entry name" value="PITH"/>
    <property type="match status" value="1"/>
</dbReference>
<comment type="similarity">
    <text evidence="1">Belongs to the PITHD1 family.</text>
</comment>
<dbReference type="Gene3D" id="2.60.120.470">
    <property type="entry name" value="PITH domain"/>
    <property type="match status" value="1"/>
</dbReference>
<sequence length="218" mass="23974">MSHNHDHNCADEHHDHGHGGHDHDHDHASAEGGSSDNLFSKIDQSNVVALNATVPSPVKVCKPWHQRLDEEEYLESDADDQLILHVPFTGSVKLLSILLKTGPGDQTPSKVCVLSNAENLDFDDIASKPPVQEFEIVQSRDVGEYTVKAAKFPNVSSITLFFPSSQGADSVRLYYVAFRGIWTERKEDPVITVYEATANLADHTKIQGTDGSFSTPQT</sequence>
<keyword evidence="5" id="KW-1185">Reference proteome</keyword>
<protein>
    <submittedName>
        <fullName evidence="4">DUF1000-domain-containing protein</fullName>
    </submittedName>
</protein>
<dbReference type="PANTHER" id="PTHR12175:SF1">
    <property type="entry name" value="PITH DOMAIN-CONTAINING PROTEIN 1"/>
    <property type="match status" value="1"/>
</dbReference>
<feature type="compositionally biased region" description="Basic and acidic residues" evidence="2">
    <location>
        <begin position="1"/>
        <end position="29"/>
    </location>
</feature>
<dbReference type="InterPro" id="IPR037047">
    <property type="entry name" value="PITH_dom_sf"/>
</dbReference>
<dbReference type="Pfam" id="PF06201">
    <property type="entry name" value="PITH"/>
    <property type="match status" value="1"/>
</dbReference>
<reference evidence="4 5" key="1">
    <citation type="journal article" date="2016" name="Mol. Biol. Evol.">
        <title>Comparative Genomics of Early-Diverging Mushroom-Forming Fungi Provides Insights into the Origins of Lignocellulose Decay Capabilities.</title>
        <authorList>
            <person name="Nagy L.G."/>
            <person name="Riley R."/>
            <person name="Tritt A."/>
            <person name="Adam C."/>
            <person name="Daum C."/>
            <person name="Floudas D."/>
            <person name="Sun H."/>
            <person name="Yadav J.S."/>
            <person name="Pangilinan J."/>
            <person name="Larsson K.H."/>
            <person name="Matsuura K."/>
            <person name="Barry K."/>
            <person name="Labutti K."/>
            <person name="Kuo R."/>
            <person name="Ohm R.A."/>
            <person name="Bhattacharya S.S."/>
            <person name="Shirouzu T."/>
            <person name="Yoshinaga Y."/>
            <person name="Martin F.M."/>
            <person name="Grigoriev I.V."/>
            <person name="Hibbett D.S."/>
        </authorList>
    </citation>
    <scope>NUCLEOTIDE SEQUENCE [LARGE SCALE GENOMIC DNA]</scope>
    <source>
        <strain evidence="4 5">HHB9708</strain>
    </source>
</reference>
<evidence type="ECO:0000313" key="4">
    <source>
        <dbReference type="EMBL" id="KZS92519.1"/>
    </source>
</evidence>
<accession>A0A164TNK8</accession>
<gene>
    <name evidence="4" type="ORF">SISNIDRAFT_455741</name>
</gene>
<dbReference type="GO" id="GO:0005737">
    <property type="term" value="C:cytoplasm"/>
    <property type="evidence" value="ECO:0007669"/>
    <property type="project" value="UniProtKB-ARBA"/>
</dbReference>
<evidence type="ECO:0000256" key="2">
    <source>
        <dbReference type="SAM" id="MobiDB-lite"/>
    </source>
</evidence>
<evidence type="ECO:0000259" key="3">
    <source>
        <dbReference type="PROSITE" id="PS51532"/>
    </source>
</evidence>
<dbReference type="OrthoDB" id="2635at2759"/>
<evidence type="ECO:0000256" key="1">
    <source>
        <dbReference type="ARBA" id="ARBA00025788"/>
    </source>
</evidence>
<dbReference type="AlphaFoldDB" id="A0A164TNK8"/>
<dbReference type="GO" id="GO:0005634">
    <property type="term" value="C:nucleus"/>
    <property type="evidence" value="ECO:0007669"/>
    <property type="project" value="TreeGrafter"/>
</dbReference>
<dbReference type="InterPro" id="IPR010400">
    <property type="entry name" value="PITH_dom"/>
</dbReference>
<dbReference type="SUPFAM" id="SSF49785">
    <property type="entry name" value="Galactose-binding domain-like"/>
    <property type="match status" value="1"/>
</dbReference>
<feature type="domain" description="PITH" evidence="3">
    <location>
        <begin position="27"/>
        <end position="198"/>
    </location>
</feature>
<feature type="region of interest" description="Disordered" evidence="2">
    <location>
        <begin position="1"/>
        <end position="38"/>
    </location>
</feature>